<reference evidence="2" key="1">
    <citation type="journal article" date="2023" name="bioRxiv">
        <title>Improved chromosome-level genome assembly for marigold (Tagetes erecta).</title>
        <authorList>
            <person name="Jiang F."/>
            <person name="Yuan L."/>
            <person name="Wang S."/>
            <person name="Wang H."/>
            <person name="Xu D."/>
            <person name="Wang A."/>
            <person name="Fan W."/>
        </authorList>
    </citation>
    <scope>NUCLEOTIDE SEQUENCE</scope>
    <source>
        <strain evidence="2">WSJ</strain>
        <tissue evidence="2">Leaf</tissue>
    </source>
</reference>
<organism evidence="2 3">
    <name type="scientific">Tagetes erecta</name>
    <name type="common">African marigold</name>
    <dbReference type="NCBI Taxonomy" id="13708"/>
    <lineage>
        <taxon>Eukaryota</taxon>
        <taxon>Viridiplantae</taxon>
        <taxon>Streptophyta</taxon>
        <taxon>Embryophyta</taxon>
        <taxon>Tracheophyta</taxon>
        <taxon>Spermatophyta</taxon>
        <taxon>Magnoliopsida</taxon>
        <taxon>eudicotyledons</taxon>
        <taxon>Gunneridae</taxon>
        <taxon>Pentapetalae</taxon>
        <taxon>asterids</taxon>
        <taxon>campanulids</taxon>
        <taxon>Asterales</taxon>
        <taxon>Asteraceae</taxon>
        <taxon>Asteroideae</taxon>
        <taxon>Heliantheae alliance</taxon>
        <taxon>Tageteae</taxon>
        <taxon>Tagetes</taxon>
    </lineage>
</organism>
<comment type="caution">
    <text evidence="2">The sequence shown here is derived from an EMBL/GenBank/DDBJ whole genome shotgun (WGS) entry which is preliminary data.</text>
</comment>
<sequence length="246" mass="27490">MSKQKIEVDADGFTEVGGKDGARKKGIQVNKQKSRFEYRPVNVKKKMSMGSDVASTSKGLRIRNSFEVLTEVDEGDISGDTEVGDEVTEMADFITKGTSSISEGASTPEASIDEERFLKQKSKVEWLAEGDNNTAFFHKSLKSRNRRSRIDVIMDGGGCIYEGENVQKAFVTHYEKFLGVKGDISLTPTPDLFQKRLDLGTANRMISPITDEELRCDSSCGPKVQFLKEKPKYRGSLFAYQRQKEC</sequence>
<evidence type="ECO:0000256" key="1">
    <source>
        <dbReference type="SAM" id="MobiDB-lite"/>
    </source>
</evidence>
<gene>
    <name evidence="2" type="ORF">QVD17_24321</name>
</gene>
<feature type="region of interest" description="Disordered" evidence="1">
    <location>
        <begin position="1"/>
        <end position="31"/>
    </location>
</feature>
<protein>
    <submittedName>
        <fullName evidence="2">Uncharacterized protein</fullName>
    </submittedName>
</protein>
<keyword evidence="3" id="KW-1185">Reference proteome</keyword>
<name>A0AAD8KK17_TARER</name>
<dbReference type="Proteomes" id="UP001229421">
    <property type="component" value="Unassembled WGS sequence"/>
</dbReference>
<evidence type="ECO:0000313" key="2">
    <source>
        <dbReference type="EMBL" id="KAK1421737.1"/>
    </source>
</evidence>
<accession>A0AAD8KK17</accession>
<proteinExistence type="predicted"/>
<dbReference type="EMBL" id="JAUHHV010000006">
    <property type="protein sequence ID" value="KAK1421737.1"/>
    <property type="molecule type" value="Genomic_DNA"/>
</dbReference>
<dbReference type="AlphaFoldDB" id="A0AAD8KK17"/>
<evidence type="ECO:0000313" key="3">
    <source>
        <dbReference type="Proteomes" id="UP001229421"/>
    </source>
</evidence>